<dbReference type="CDD" id="cd05371">
    <property type="entry name" value="HSD10-like_SDR_c"/>
    <property type="match status" value="1"/>
</dbReference>
<evidence type="ECO:0000256" key="3">
    <source>
        <dbReference type="RuleBase" id="RU000363"/>
    </source>
</evidence>
<name>A0ABN8AB71_9BACI</name>
<dbReference type="PRINTS" id="PR00081">
    <property type="entry name" value="GDHRDH"/>
</dbReference>
<dbReference type="GO" id="GO:0016491">
    <property type="term" value="F:oxidoreductase activity"/>
    <property type="evidence" value="ECO:0007669"/>
    <property type="project" value="UniProtKB-KW"/>
</dbReference>
<dbReference type="EC" id="1.-.-.-" evidence="4"/>
<dbReference type="PRINTS" id="PR00080">
    <property type="entry name" value="SDRFAMILY"/>
</dbReference>
<organism evidence="4 5">
    <name type="scientific">Sutcliffiella rhizosphaerae</name>
    <dbReference type="NCBI Taxonomy" id="2880967"/>
    <lineage>
        <taxon>Bacteria</taxon>
        <taxon>Bacillati</taxon>
        <taxon>Bacillota</taxon>
        <taxon>Bacilli</taxon>
        <taxon>Bacillales</taxon>
        <taxon>Bacillaceae</taxon>
        <taxon>Sutcliffiella</taxon>
    </lineage>
</organism>
<dbReference type="PANTHER" id="PTHR43658">
    <property type="entry name" value="SHORT-CHAIN DEHYDROGENASE/REDUCTASE"/>
    <property type="match status" value="1"/>
</dbReference>
<proteinExistence type="inferred from homology"/>
<evidence type="ECO:0000313" key="4">
    <source>
        <dbReference type="EMBL" id="CAG9620662.1"/>
    </source>
</evidence>
<dbReference type="RefSeq" id="WP_230500573.1">
    <property type="nucleotide sequence ID" value="NZ_CAKJTJ010000005.1"/>
</dbReference>
<evidence type="ECO:0000256" key="1">
    <source>
        <dbReference type="ARBA" id="ARBA00006484"/>
    </source>
</evidence>
<dbReference type="SUPFAM" id="SSF51735">
    <property type="entry name" value="NAD(P)-binding Rossmann-fold domains"/>
    <property type="match status" value="1"/>
</dbReference>
<dbReference type="InterPro" id="IPR020904">
    <property type="entry name" value="Sc_DH/Rdtase_CS"/>
</dbReference>
<keyword evidence="2 4" id="KW-0560">Oxidoreductase</keyword>
<dbReference type="EMBL" id="CAKJTJ010000005">
    <property type="protein sequence ID" value="CAG9620662.1"/>
    <property type="molecule type" value="Genomic_DNA"/>
</dbReference>
<dbReference type="Pfam" id="PF00106">
    <property type="entry name" value="adh_short"/>
    <property type="match status" value="1"/>
</dbReference>
<accession>A0ABN8AB71</accession>
<comment type="caution">
    <text evidence="4">The sequence shown here is derived from an EMBL/GenBank/DDBJ whole genome shotgun (WGS) entry which is preliminary data.</text>
</comment>
<dbReference type="PROSITE" id="PS00061">
    <property type="entry name" value="ADH_SHORT"/>
    <property type="match status" value="1"/>
</dbReference>
<evidence type="ECO:0000256" key="2">
    <source>
        <dbReference type="ARBA" id="ARBA00023002"/>
    </source>
</evidence>
<dbReference type="Gene3D" id="3.40.50.720">
    <property type="entry name" value="NAD(P)-binding Rossmann-like Domain"/>
    <property type="match status" value="1"/>
</dbReference>
<protein>
    <submittedName>
        <fullName evidence="4">Oxidoreductase</fullName>
        <ecNumber evidence="4">1.-.-.-</ecNumber>
    </submittedName>
</protein>
<reference evidence="4 5" key="1">
    <citation type="submission" date="2021-10" db="EMBL/GenBank/DDBJ databases">
        <authorList>
            <person name="Criscuolo A."/>
        </authorList>
    </citation>
    <scope>NUCLEOTIDE SEQUENCE [LARGE SCALE GENOMIC DNA]</scope>
    <source>
        <strain evidence="5">CIP 111883</strain>
    </source>
</reference>
<evidence type="ECO:0000313" key="5">
    <source>
        <dbReference type="Proteomes" id="UP000789833"/>
    </source>
</evidence>
<sequence>MEKKKLVAFVTGGASGLGEATVRNIVSHGGKVIIADLSYERGKKLENELESAHSLYIQTDVVNEDHVKNALNEGINRFGYINAVVNCAGVGISQKVISHKGTHSLDVFSKVVNINLIGSFNVIRLAVERMKDNQINKEGERGIIINTASIAAFEGQIGQVAYAASKGGVVSMTLPLARELAVYGIRVVTIAPGVFHTPMLDALPQEARDFLGKMVPFPSRLGYPEEFSMLVQSIVENPMINGETIRLDGAIRLQPK</sequence>
<dbReference type="PANTHER" id="PTHR43658:SF8">
    <property type="entry name" value="17-BETA-HYDROXYSTEROID DEHYDROGENASE 14-RELATED"/>
    <property type="match status" value="1"/>
</dbReference>
<keyword evidence="5" id="KW-1185">Reference proteome</keyword>
<dbReference type="InterPro" id="IPR002347">
    <property type="entry name" value="SDR_fam"/>
</dbReference>
<dbReference type="Proteomes" id="UP000789833">
    <property type="component" value="Unassembled WGS sequence"/>
</dbReference>
<dbReference type="InterPro" id="IPR036291">
    <property type="entry name" value="NAD(P)-bd_dom_sf"/>
</dbReference>
<gene>
    <name evidence="4" type="ORF">BACCIP111883_01431</name>
</gene>
<comment type="similarity">
    <text evidence="1 3">Belongs to the short-chain dehydrogenases/reductases (SDR) family.</text>
</comment>